<protein>
    <submittedName>
        <fullName evidence="1">Uncharacterized protein</fullName>
    </submittedName>
</protein>
<sequence>MLTSSERTLTYLELPPTGAGVYAGVNDNNAVGSEVATEVPAATTTFVFVHLPVDKYQPHQLRGIPAGHVSLSKLVLALLVTSWVRSIPGGNPPQQVLPSRTYPMKVKDLRVKDMLYQKCRLTLWLS</sequence>
<dbReference type="AlphaFoldDB" id="A0A1D1UI00"/>
<accession>A0A1D1UI00</accession>
<dbReference type="Proteomes" id="UP000186922">
    <property type="component" value="Unassembled WGS sequence"/>
</dbReference>
<gene>
    <name evidence="1" type="primary">RvY_01898-1</name>
    <name evidence="1" type="synonym">RvY_01898.1</name>
    <name evidence="1" type="ORF">RvY_01898</name>
</gene>
<evidence type="ECO:0000313" key="2">
    <source>
        <dbReference type="Proteomes" id="UP000186922"/>
    </source>
</evidence>
<keyword evidence="2" id="KW-1185">Reference proteome</keyword>
<proteinExistence type="predicted"/>
<dbReference type="EMBL" id="BDGG01000001">
    <property type="protein sequence ID" value="GAU89339.1"/>
    <property type="molecule type" value="Genomic_DNA"/>
</dbReference>
<reference evidence="1 2" key="1">
    <citation type="journal article" date="2016" name="Nat. Commun.">
        <title>Extremotolerant tardigrade genome and improved radiotolerance of human cultured cells by tardigrade-unique protein.</title>
        <authorList>
            <person name="Hashimoto T."/>
            <person name="Horikawa D.D."/>
            <person name="Saito Y."/>
            <person name="Kuwahara H."/>
            <person name="Kozuka-Hata H."/>
            <person name="Shin-I T."/>
            <person name="Minakuchi Y."/>
            <person name="Ohishi K."/>
            <person name="Motoyama A."/>
            <person name="Aizu T."/>
            <person name="Enomoto A."/>
            <person name="Kondo K."/>
            <person name="Tanaka S."/>
            <person name="Hara Y."/>
            <person name="Koshikawa S."/>
            <person name="Sagara H."/>
            <person name="Miura T."/>
            <person name="Yokobori S."/>
            <person name="Miyagawa K."/>
            <person name="Suzuki Y."/>
            <person name="Kubo T."/>
            <person name="Oyama M."/>
            <person name="Kohara Y."/>
            <person name="Fujiyama A."/>
            <person name="Arakawa K."/>
            <person name="Katayama T."/>
            <person name="Toyoda A."/>
            <person name="Kunieda T."/>
        </authorList>
    </citation>
    <scope>NUCLEOTIDE SEQUENCE [LARGE SCALE GENOMIC DNA]</scope>
    <source>
        <strain evidence="1 2">YOKOZUNA-1</strain>
    </source>
</reference>
<organism evidence="1 2">
    <name type="scientific">Ramazzottius varieornatus</name>
    <name type="common">Water bear</name>
    <name type="synonym">Tardigrade</name>
    <dbReference type="NCBI Taxonomy" id="947166"/>
    <lineage>
        <taxon>Eukaryota</taxon>
        <taxon>Metazoa</taxon>
        <taxon>Ecdysozoa</taxon>
        <taxon>Tardigrada</taxon>
        <taxon>Eutardigrada</taxon>
        <taxon>Parachela</taxon>
        <taxon>Hypsibioidea</taxon>
        <taxon>Ramazzottiidae</taxon>
        <taxon>Ramazzottius</taxon>
    </lineage>
</organism>
<comment type="caution">
    <text evidence="1">The sequence shown here is derived from an EMBL/GenBank/DDBJ whole genome shotgun (WGS) entry which is preliminary data.</text>
</comment>
<evidence type="ECO:0000313" key="1">
    <source>
        <dbReference type="EMBL" id="GAU89339.1"/>
    </source>
</evidence>
<name>A0A1D1UI00_RAMVA</name>